<keyword evidence="8" id="KW-0067">ATP-binding</keyword>
<keyword evidence="7 13" id="KW-0418">Kinase</keyword>
<evidence type="ECO:0000256" key="6">
    <source>
        <dbReference type="ARBA" id="ARBA00022741"/>
    </source>
</evidence>
<keyword evidence="6" id="KW-0547">Nucleotide-binding</keyword>
<dbReference type="PRINTS" id="PR00344">
    <property type="entry name" value="BCTRLSENSOR"/>
</dbReference>
<evidence type="ECO:0000256" key="7">
    <source>
        <dbReference type="ARBA" id="ARBA00022777"/>
    </source>
</evidence>
<dbReference type="SUPFAM" id="SSF47384">
    <property type="entry name" value="Homodimeric domain of signal transducing histidine kinase"/>
    <property type="match status" value="1"/>
</dbReference>
<dbReference type="Gene3D" id="6.10.340.10">
    <property type="match status" value="1"/>
</dbReference>
<dbReference type="Gene3D" id="3.30.565.10">
    <property type="entry name" value="Histidine kinase-like ATPase, C-terminal domain"/>
    <property type="match status" value="1"/>
</dbReference>
<keyword evidence="5" id="KW-0808">Transferase</keyword>
<dbReference type="SMART" id="SM00304">
    <property type="entry name" value="HAMP"/>
    <property type="match status" value="1"/>
</dbReference>
<keyword evidence="4" id="KW-0597">Phosphoprotein</keyword>
<dbReference type="InterPro" id="IPR003594">
    <property type="entry name" value="HATPase_dom"/>
</dbReference>
<keyword evidence="14" id="KW-1185">Reference proteome</keyword>
<keyword evidence="9" id="KW-0902">Two-component regulatory system</keyword>
<feature type="domain" description="Histidine kinase" evidence="11">
    <location>
        <begin position="148"/>
        <end position="360"/>
    </location>
</feature>
<name>A0ABQ2GZ66_9DEIO</name>
<dbReference type="Pfam" id="PF00672">
    <property type="entry name" value="HAMP"/>
    <property type="match status" value="1"/>
</dbReference>
<evidence type="ECO:0000259" key="12">
    <source>
        <dbReference type="PROSITE" id="PS50885"/>
    </source>
</evidence>
<dbReference type="GO" id="GO:0016301">
    <property type="term" value="F:kinase activity"/>
    <property type="evidence" value="ECO:0007669"/>
    <property type="project" value="UniProtKB-KW"/>
</dbReference>
<evidence type="ECO:0000256" key="4">
    <source>
        <dbReference type="ARBA" id="ARBA00022553"/>
    </source>
</evidence>
<dbReference type="InterPro" id="IPR036890">
    <property type="entry name" value="HATPase_C_sf"/>
</dbReference>
<dbReference type="SMART" id="SM00387">
    <property type="entry name" value="HATPase_c"/>
    <property type="match status" value="1"/>
</dbReference>
<dbReference type="EMBL" id="BMOM01000036">
    <property type="protein sequence ID" value="GGM19512.1"/>
    <property type="molecule type" value="Genomic_DNA"/>
</dbReference>
<dbReference type="PANTHER" id="PTHR42878:SF7">
    <property type="entry name" value="SENSOR HISTIDINE KINASE GLRK"/>
    <property type="match status" value="1"/>
</dbReference>
<feature type="domain" description="HAMP" evidence="12">
    <location>
        <begin position="88"/>
        <end position="140"/>
    </location>
</feature>
<dbReference type="SUPFAM" id="SSF158472">
    <property type="entry name" value="HAMP domain-like"/>
    <property type="match status" value="1"/>
</dbReference>
<keyword evidence="10" id="KW-0812">Transmembrane</keyword>
<evidence type="ECO:0000256" key="10">
    <source>
        <dbReference type="SAM" id="Phobius"/>
    </source>
</evidence>
<comment type="subcellular location">
    <subcellularLocation>
        <location evidence="2">Membrane</location>
    </subcellularLocation>
</comment>
<dbReference type="CDD" id="cd06225">
    <property type="entry name" value="HAMP"/>
    <property type="match status" value="1"/>
</dbReference>
<evidence type="ECO:0000313" key="13">
    <source>
        <dbReference type="EMBL" id="GGM19512.1"/>
    </source>
</evidence>
<dbReference type="PROSITE" id="PS50885">
    <property type="entry name" value="HAMP"/>
    <property type="match status" value="1"/>
</dbReference>
<comment type="catalytic activity">
    <reaction evidence="1">
        <text>ATP + protein L-histidine = ADP + protein N-phospho-L-histidine.</text>
        <dbReference type="EC" id="2.7.13.3"/>
    </reaction>
</comment>
<dbReference type="InterPro" id="IPR050351">
    <property type="entry name" value="BphY/WalK/GraS-like"/>
</dbReference>
<dbReference type="InterPro" id="IPR004358">
    <property type="entry name" value="Sig_transdc_His_kin-like_C"/>
</dbReference>
<protein>
    <recommendedName>
        <fullName evidence="3">histidine kinase</fullName>
        <ecNumber evidence="3">2.7.13.3</ecNumber>
    </recommendedName>
</protein>
<evidence type="ECO:0000256" key="5">
    <source>
        <dbReference type="ARBA" id="ARBA00022679"/>
    </source>
</evidence>
<dbReference type="InterPro" id="IPR005467">
    <property type="entry name" value="His_kinase_dom"/>
</dbReference>
<evidence type="ECO:0000256" key="2">
    <source>
        <dbReference type="ARBA" id="ARBA00004370"/>
    </source>
</evidence>
<reference evidence="14" key="1">
    <citation type="journal article" date="2019" name="Int. J. Syst. Evol. Microbiol.">
        <title>The Global Catalogue of Microorganisms (GCM) 10K type strain sequencing project: providing services to taxonomists for standard genome sequencing and annotation.</title>
        <authorList>
            <consortium name="The Broad Institute Genomics Platform"/>
            <consortium name="The Broad Institute Genome Sequencing Center for Infectious Disease"/>
            <person name="Wu L."/>
            <person name="Ma J."/>
        </authorList>
    </citation>
    <scope>NUCLEOTIDE SEQUENCE [LARGE SCALE GENOMIC DNA]</scope>
    <source>
        <strain evidence="14">JCM 15443</strain>
    </source>
</reference>
<evidence type="ECO:0000313" key="14">
    <source>
        <dbReference type="Proteomes" id="UP000661918"/>
    </source>
</evidence>
<dbReference type="PROSITE" id="PS50109">
    <property type="entry name" value="HIS_KIN"/>
    <property type="match status" value="1"/>
</dbReference>
<proteinExistence type="predicted"/>
<evidence type="ECO:0000256" key="3">
    <source>
        <dbReference type="ARBA" id="ARBA00012438"/>
    </source>
</evidence>
<dbReference type="SMART" id="SM00388">
    <property type="entry name" value="HisKA"/>
    <property type="match status" value="1"/>
</dbReference>
<evidence type="ECO:0000259" key="11">
    <source>
        <dbReference type="PROSITE" id="PS50109"/>
    </source>
</evidence>
<evidence type="ECO:0000256" key="1">
    <source>
        <dbReference type="ARBA" id="ARBA00000085"/>
    </source>
</evidence>
<dbReference type="InterPro" id="IPR036097">
    <property type="entry name" value="HisK_dim/P_sf"/>
</dbReference>
<dbReference type="CDD" id="cd00082">
    <property type="entry name" value="HisKA"/>
    <property type="match status" value="1"/>
</dbReference>
<dbReference type="RefSeq" id="WP_188905113.1">
    <property type="nucleotide sequence ID" value="NZ_BMOM01000036.1"/>
</dbReference>
<dbReference type="SUPFAM" id="SSF55874">
    <property type="entry name" value="ATPase domain of HSP90 chaperone/DNA topoisomerase II/histidine kinase"/>
    <property type="match status" value="1"/>
</dbReference>
<evidence type="ECO:0000256" key="9">
    <source>
        <dbReference type="ARBA" id="ARBA00023012"/>
    </source>
</evidence>
<sequence>MSLYARLFLSHLLVICVALGAVLLISELLAPAFIRHHVSQMVTLIGPDGGSLRPDLESGVRRTLNAALLASLPLALVVAALTALFPARRVVKSVELLRDGSHAIATGDYGQRLPEEGHDELTDVARHFNRMAAALQTVEQGRVELISNVAHELRTPLSALRGYAEAMKDGVMTPEAVSGAILRETAAMERLAQDLSVVSRVEAGAVDLHPGDFTPATLIADAFERFVGAYEERGVALVRSEGVGLPPVTADFERASQILANLLSNALRHTPRGGRVTLGTGRCGGDVSFTVADTGTGITPEHLERIFERFYRVDPARVRGDGSGVGLTIARGLATRMGGRLTVASSPAGSTFTLTLPAARSHLP</sequence>
<dbReference type="PANTHER" id="PTHR42878">
    <property type="entry name" value="TWO-COMPONENT HISTIDINE KINASE"/>
    <property type="match status" value="1"/>
</dbReference>
<keyword evidence="10" id="KW-0472">Membrane</keyword>
<dbReference type="InterPro" id="IPR003661">
    <property type="entry name" value="HisK_dim/P_dom"/>
</dbReference>
<accession>A0ABQ2GZ66</accession>
<dbReference type="EC" id="2.7.13.3" evidence="3"/>
<evidence type="ECO:0000256" key="8">
    <source>
        <dbReference type="ARBA" id="ARBA00022840"/>
    </source>
</evidence>
<dbReference type="Pfam" id="PF02518">
    <property type="entry name" value="HATPase_c"/>
    <property type="match status" value="1"/>
</dbReference>
<feature type="transmembrane region" description="Helical" evidence="10">
    <location>
        <begin position="12"/>
        <end position="34"/>
    </location>
</feature>
<dbReference type="CDD" id="cd00075">
    <property type="entry name" value="HATPase"/>
    <property type="match status" value="1"/>
</dbReference>
<feature type="transmembrane region" description="Helical" evidence="10">
    <location>
        <begin position="64"/>
        <end position="85"/>
    </location>
</feature>
<dbReference type="Proteomes" id="UP000661918">
    <property type="component" value="Unassembled WGS sequence"/>
</dbReference>
<comment type="caution">
    <text evidence="13">The sequence shown here is derived from an EMBL/GenBank/DDBJ whole genome shotgun (WGS) entry which is preliminary data.</text>
</comment>
<gene>
    <name evidence="13" type="ORF">GCM10010841_29440</name>
</gene>
<dbReference type="Gene3D" id="1.10.287.130">
    <property type="match status" value="1"/>
</dbReference>
<dbReference type="Pfam" id="PF00512">
    <property type="entry name" value="HisKA"/>
    <property type="match status" value="1"/>
</dbReference>
<keyword evidence="10" id="KW-1133">Transmembrane helix</keyword>
<dbReference type="InterPro" id="IPR003660">
    <property type="entry name" value="HAMP_dom"/>
</dbReference>
<organism evidence="13 14">
    <name type="scientific">Deinococcus aerophilus</name>
    <dbReference type="NCBI Taxonomy" id="522488"/>
    <lineage>
        <taxon>Bacteria</taxon>
        <taxon>Thermotogati</taxon>
        <taxon>Deinococcota</taxon>
        <taxon>Deinococci</taxon>
        <taxon>Deinococcales</taxon>
        <taxon>Deinococcaceae</taxon>
        <taxon>Deinococcus</taxon>
    </lineage>
</organism>